<feature type="region of interest" description="Disordered" evidence="1">
    <location>
        <begin position="1"/>
        <end position="26"/>
    </location>
</feature>
<dbReference type="Proteomes" id="UP000789901">
    <property type="component" value="Unassembled WGS sequence"/>
</dbReference>
<evidence type="ECO:0000313" key="2">
    <source>
        <dbReference type="EMBL" id="CAG8814550.1"/>
    </source>
</evidence>
<evidence type="ECO:0000313" key="3">
    <source>
        <dbReference type="Proteomes" id="UP000789901"/>
    </source>
</evidence>
<comment type="caution">
    <text evidence="2">The sequence shown here is derived from an EMBL/GenBank/DDBJ whole genome shotgun (WGS) entry which is preliminary data.</text>
</comment>
<protein>
    <submittedName>
        <fullName evidence="2">22107_t:CDS:1</fullName>
    </submittedName>
</protein>
<feature type="compositionally biased region" description="Acidic residues" evidence="1">
    <location>
        <begin position="1"/>
        <end position="14"/>
    </location>
</feature>
<gene>
    <name evidence="2" type="ORF">GMARGA_LOCUS26079</name>
</gene>
<feature type="compositionally biased region" description="Low complexity" evidence="1">
    <location>
        <begin position="15"/>
        <end position="26"/>
    </location>
</feature>
<organism evidence="2 3">
    <name type="scientific">Gigaspora margarita</name>
    <dbReference type="NCBI Taxonomy" id="4874"/>
    <lineage>
        <taxon>Eukaryota</taxon>
        <taxon>Fungi</taxon>
        <taxon>Fungi incertae sedis</taxon>
        <taxon>Mucoromycota</taxon>
        <taxon>Glomeromycotina</taxon>
        <taxon>Glomeromycetes</taxon>
        <taxon>Diversisporales</taxon>
        <taxon>Gigasporaceae</taxon>
        <taxon>Gigaspora</taxon>
    </lineage>
</organism>
<proteinExistence type="predicted"/>
<evidence type="ECO:0000256" key="1">
    <source>
        <dbReference type="SAM" id="MobiDB-lite"/>
    </source>
</evidence>
<keyword evidence="3" id="KW-1185">Reference proteome</keyword>
<dbReference type="EMBL" id="CAJVQB010029748">
    <property type="protein sequence ID" value="CAG8814550.1"/>
    <property type="molecule type" value="Genomic_DNA"/>
</dbReference>
<reference evidence="2 3" key="1">
    <citation type="submission" date="2021-06" db="EMBL/GenBank/DDBJ databases">
        <authorList>
            <person name="Kallberg Y."/>
            <person name="Tangrot J."/>
            <person name="Rosling A."/>
        </authorList>
    </citation>
    <scope>NUCLEOTIDE SEQUENCE [LARGE SCALE GENOMIC DNA]</scope>
    <source>
        <strain evidence="2 3">120-4 pot B 10/14</strain>
    </source>
</reference>
<name>A0ABN7W398_GIGMA</name>
<feature type="non-terminal residue" evidence="2">
    <location>
        <position position="56"/>
    </location>
</feature>
<accession>A0ABN7W398</accession>
<sequence length="56" mass="6399">MEEFLSDASFDSEEFNSSFSQESSDSIAAKHNEENFIFDWQSLEKASKLVSESNKN</sequence>